<evidence type="ECO:0000256" key="1">
    <source>
        <dbReference type="SAM" id="MobiDB-lite"/>
    </source>
</evidence>
<dbReference type="RefSeq" id="XP_062719418.1">
    <property type="nucleotide sequence ID" value="XM_062868068.1"/>
</dbReference>
<accession>A0AAJ0GP76</accession>
<sequence length="386" mass="43333">MCRGVILNFWCPCTWSGHEKETRYGGHGAFGHSVVRQLNLGAYRWCSDYFPSEHFQLGLFIPNCPKSIDHDWQHTRSTTLCDECKRLGCPFQYKPRSNYGHLTAEERRIRDSRWTPRERKHYRSKRARNEPATPPLRTVDASAVVLEQPKPTRTPVPRMRTPKWPSGLGWRLVRGGTAEMLDVQWTSKSVCNGNKVYNNEEVSPSSAKSAAIKLDTEAVKAITSDVDNQPQKEQGSTDIIHTKTAGDNFMEVAQQVREKYTHSYSGDRPGAGRLGGRARSNTTAALGPRPVLFQQTDIQIYDDDDNDDVDADVLSLDANQEGLRCEQEATDEEWAELIRGLNYQMRPGSRASDRSEASTPSTVIGKDLAQDMSEVSTPSTVVGSER</sequence>
<evidence type="ECO:0000313" key="2">
    <source>
        <dbReference type="EMBL" id="KAK3303638.1"/>
    </source>
</evidence>
<reference evidence="2" key="2">
    <citation type="submission" date="2023-06" db="EMBL/GenBank/DDBJ databases">
        <authorList>
            <consortium name="Lawrence Berkeley National Laboratory"/>
            <person name="Mondo S.J."/>
            <person name="Hensen N."/>
            <person name="Bonometti L."/>
            <person name="Westerberg I."/>
            <person name="Brannstrom I.O."/>
            <person name="Guillou S."/>
            <person name="Cros-Aarteil S."/>
            <person name="Calhoun S."/>
            <person name="Haridas S."/>
            <person name="Kuo A."/>
            <person name="Pangilinan J."/>
            <person name="Riley R."/>
            <person name="Labutti K."/>
            <person name="Andreopoulos B."/>
            <person name="Lipzen A."/>
            <person name="Chen C."/>
            <person name="Yanf M."/>
            <person name="Daum C."/>
            <person name="Ng V."/>
            <person name="Clum A."/>
            <person name="Steindorff A."/>
            <person name="Ohm R."/>
            <person name="Martin F."/>
            <person name="Silar P."/>
            <person name="Natvig D."/>
            <person name="Lalanne C."/>
            <person name="Gautier V."/>
            <person name="Ament-Velasquez S.L."/>
            <person name="Kruys A."/>
            <person name="Hutchinson M.I."/>
            <person name="Powell A.J."/>
            <person name="Barry K."/>
            <person name="Miller A.N."/>
            <person name="Grigoriev I.V."/>
            <person name="Debuchy R."/>
            <person name="Gladieux P."/>
            <person name="Thoren M.H."/>
            <person name="Johannesson H."/>
        </authorList>
    </citation>
    <scope>NUCLEOTIDE SEQUENCE</scope>
    <source>
        <strain evidence="2">CBS 333.67</strain>
    </source>
</reference>
<keyword evidence="3" id="KW-1185">Reference proteome</keyword>
<name>A0AAJ0GP76_9PEZI</name>
<feature type="region of interest" description="Disordered" evidence="1">
    <location>
        <begin position="344"/>
        <end position="386"/>
    </location>
</feature>
<evidence type="ECO:0000313" key="3">
    <source>
        <dbReference type="Proteomes" id="UP001273166"/>
    </source>
</evidence>
<dbReference type="AlphaFoldDB" id="A0AAJ0GP76"/>
<gene>
    <name evidence="2" type="ORF">B0T15DRAFT_513786</name>
</gene>
<organism evidence="2 3">
    <name type="scientific">Chaetomium strumarium</name>
    <dbReference type="NCBI Taxonomy" id="1170767"/>
    <lineage>
        <taxon>Eukaryota</taxon>
        <taxon>Fungi</taxon>
        <taxon>Dikarya</taxon>
        <taxon>Ascomycota</taxon>
        <taxon>Pezizomycotina</taxon>
        <taxon>Sordariomycetes</taxon>
        <taxon>Sordariomycetidae</taxon>
        <taxon>Sordariales</taxon>
        <taxon>Chaetomiaceae</taxon>
        <taxon>Chaetomium</taxon>
    </lineage>
</organism>
<dbReference type="GeneID" id="87886897"/>
<dbReference type="Proteomes" id="UP001273166">
    <property type="component" value="Unassembled WGS sequence"/>
</dbReference>
<dbReference type="EMBL" id="JAUDZG010000006">
    <property type="protein sequence ID" value="KAK3303638.1"/>
    <property type="molecule type" value="Genomic_DNA"/>
</dbReference>
<protein>
    <submittedName>
        <fullName evidence="2">Uncharacterized protein</fullName>
    </submittedName>
</protein>
<feature type="compositionally biased region" description="Polar residues" evidence="1">
    <location>
        <begin position="373"/>
        <end position="386"/>
    </location>
</feature>
<reference evidence="2" key="1">
    <citation type="journal article" date="2023" name="Mol. Phylogenet. Evol.">
        <title>Genome-scale phylogeny and comparative genomics of the fungal order Sordariales.</title>
        <authorList>
            <person name="Hensen N."/>
            <person name="Bonometti L."/>
            <person name="Westerberg I."/>
            <person name="Brannstrom I.O."/>
            <person name="Guillou S."/>
            <person name="Cros-Aarteil S."/>
            <person name="Calhoun S."/>
            <person name="Haridas S."/>
            <person name="Kuo A."/>
            <person name="Mondo S."/>
            <person name="Pangilinan J."/>
            <person name="Riley R."/>
            <person name="LaButti K."/>
            <person name="Andreopoulos B."/>
            <person name="Lipzen A."/>
            <person name="Chen C."/>
            <person name="Yan M."/>
            <person name="Daum C."/>
            <person name="Ng V."/>
            <person name="Clum A."/>
            <person name="Steindorff A."/>
            <person name="Ohm R.A."/>
            <person name="Martin F."/>
            <person name="Silar P."/>
            <person name="Natvig D.O."/>
            <person name="Lalanne C."/>
            <person name="Gautier V."/>
            <person name="Ament-Velasquez S.L."/>
            <person name="Kruys A."/>
            <person name="Hutchinson M.I."/>
            <person name="Powell A.J."/>
            <person name="Barry K."/>
            <person name="Miller A.N."/>
            <person name="Grigoriev I.V."/>
            <person name="Debuchy R."/>
            <person name="Gladieux P."/>
            <person name="Hiltunen Thoren M."/>
            <person name="Johannesson H."/>
        </authorList>
    </citation>
    <scope>NUCLEOTIDE SEQUENCE</scope>
    <source>
        <strain evidence="2">CBS 333.67</strain>
    </source>
</reference>
<comment type="caution">
    <text evidence="2">The sequence shown here is derived from an EMBL/GenBank/DDBJ whole genome shotgun (WGS) entry which is preliminary data.</text>
</comment>
<proteinExistence type="predicted"/>